<evidence type="ECO:0000256" key="2">
    <source>
        <dbReference type="ARBA" id="ARBA00008011"/>
    </source>
</evidence>
<dbReference type="GeneID" id="6753683"/>
<evidence type="ECO:0000256" key="3">
    <source>
        <dbReference type="ARBA" id="ARBA00022475"/>
    </source>
</evidence>
<evidence type="ECO:0000313" key="8">
    <source>
        <dbReference type="Proteomes" id="UP000009022"/>
    </source>
</evidence>
<dbReference type="GO" id="GO:0000149">
    <property type="term" value="F:SNARE binding"/>
    <property type="evidence" value="ECO:0000318"/>
    <property type="project" value="GO_Central"/>
</dbReference>
<dbReference type="SMART" id="SM00273">
    <property type="entry name" value="ENTH"/>
    <property type="match status" value="1"/>
</dbReference>
<dbReference type="AlphaFoldDB" id="B3RYD3"/>
<evidence type="ECO:0000259" key="6">
    <source>
        <dbReference type="PROSITE" id="PS50942"/>
    </source>
</evidence>
<dbReference type="InterPro" id="IPR008942">
    <property type="entry name" value="ENTH_VHS"/>
</dbReference>
<dbReference type="EMBL" id="DS985245">
    <property type="protein sequence ID" value="EDV25017.1"/>
    <property type="molecule type" value="Genomic_DNA"/>
</dbReference>
<accession>B3RYD3</accession>
<keyword evidence="8" id="KW-1185">Reference proteome</keyword>
<reference evidence="7 8" key="1">
    <citation type="journal article" date="2008" name="Nature">
        <title>The Trichoplax genome and the nature of placozoans.</title>
        <authorList>
            <person name="Srivastava M."/>
            <person name="Begovic E."/>
            <person name="Chapman J."/>
            <person name="Putnam N.H."/>
            <person name="Hellsten U."/>
            <person name="Kawashima T."/>
            <person name="Kuo A."/>
            <person name="Mitros T."/>
            <person name="Salamov A."/>
            <person name="Carpenter M.L."/>
            <person name="Signorovitch A.Y."/>
            <person name="Moreno M.A."/>
            <person name="Kamm K."/>
            <person name="Grimwood J."/>
            <person name="Schmutz J."/>
            <person name="Shapiro H."/>
            <person name="Grigoriev I.V."/>
            <person name="Buss L.W."/>
            <person name="Schierwater B."/>
            <person name="Dellaporta S.L."/>
            <person name="Rokhsar D.S."/>
        </authorList>
    </citation>
    <scope>NUCLEOTIDE SEQUENCE [LARGE SCALE GENOMIC DNA]</scope>
    <source>
        <strain evidence="7 8">Grell-BS-1999</strain>
    </source>
</reference>
<dbReference type="PhylomeDB" id="B3RYD3"/>
<dbReference type="Gene3D" id="1.25.40.90">
    <property type="match status" value="1"/>
</dbReference>
<dbReference type="InterPro" id="IPR045192">
    <property type="entry name" value="AP180-like"/>
</dbReference>
<dbReference type="eggNOG" id="KOG0251">
    <property type="taxonomic scope" value="Eukaryota"/>
</dbReference>
<dbReference type="GO" id="GO:0030136">
    <property type="term" value="C:clathrin-coated vesicle"/>
    <property type="evidence" value="ECO:0000318"/>
    <property type="project" value="GO_Central"/>
</dbReference>
<dbReference type="STRING" id="10228.B3RYD3"/>
<dbReference type="SUPFAM" id="SSF89009">
    <property type="entry name" value="GAT-like domain"/>
    <property type="match status" value="1"/>
</dbReference>
<dbReference type="CTD" id="6753683"/>
<dbReference type="GO" id="GO:0005545">
    <property type="term" value="F:1-phosphatidylinositol binding"/>
    <property type="evidence" value="ECO:0000318"/>
    <property type="project" value="GO_Central"/>
</dbReference>
<dbReference type="GO" id="GO:0072583">
    <property type="term" value="P:clathrin-dependent endocytosis"/>
    <property type="evidence" value="ECO:0000318"/>
    <property type="project" value="GO_Central"/>
</dbReference>
<dbReference type="Gene3D" id="1.20.58.150">
    <property type="entry name" value="ANTH domain"/>
    <property type="match status" value="1"/>
</dbReference>
<sequence length="308" mass="35306">MSVVDRVTAARHVLTGDFISKAVCKATNHDIISPKKKHVDYLIQCTHGQNVDISVMVDTLYERTNNTSWVVVCKTLVTHHQLLCYGNERYVQHVASRTASFNLETFLDRSGNQGDESINLPLYYCLGYDMSLFARRYAKYLNAKSYSYRMMAYDFCRVERGYVERVLLGLDTLQLSKTLPALEQQIDSLLGMEITVGELSNGVISNAFFLLFKDLVRLFACYNDAMINLLEKYFDLSKKSCKDALEFYKKFVVTMEKVKEFWKIAEDRGYDKGDIPYLNSAPASLLEALENHFYGLDKKGAKYAFTQT</sequence>
<protein>
    <recommendedName>
        <fullName evidence="6">ENTH domain-containing protein</fullName>
    </recommendedName>
</protein>
<gene>
    <name evidence="7" type="ORF">TRIADDRAFT_25611</name>
</gene>
<dbReference type="GO" id="GO:0008021">
    <property type="term" value="C:synaptic vesicle"/>
    <property type="evidence" value="ECO:0000318"/>
    <property type="project" value="GO_Central"/>
</dbReference>
<evidence type="ECO:0000313" key="7">
    <source>
        <dbReference type="EMBL" id="EDV25017.1"/>
    </source>
</evidence>
<proteinExistence type="inferred from homology"/>
<dbReference type="OrthoDB" id="44015at2759"/>
<dbReference type="InterPro" id="IPR013809">
    <property type="entry name" value="ENTH"/>
</dbReference>
<keyword evidence="5" id="KW-0472">Membrane</keyword>
<comment type="subcellular location">
    <subcellularLocation>
        <location evidence="1">Cell membrane</location>
    </subcellularLocation>
</comment>
<dbReference type="SUPFAM" id="SSF48464">
    <property type="entry name" value="ENTH/VHS domain"/>
    <property type="match status" value="1"/>
</dbReference>
<dbReference type="InParanoid" id="B3RYD3"/>
<dbReference type="RefSeq" id="XP_002112907.1">
    <property type="nucleotide sequence ID" value="XM_002112871.1"/>
</dbReference>
<dbReference type="FunFam" id="1.20.58.150:FF:000011">
    <property type="entry name" value="Uncharacterized protein"/>
    <property type="match status" value="1"/>
</dbReference>
<dbReference type="OMA" id="CQPSEME"/>
<dbReference type="PANTHER" id="PTHR22951">
    <property type="entry name" value="CLATHRIN ASSEMBLY PROTEIN"/>
    <property type="match status" value="1"/>
</dbReference>
<dbReference type="GO" id="GO:0005546">
    <property type="term" value="F:phosphatidylinositol-4,5-bisphosphate binding"/>
    <property type="evidence" value="ECO:0000318"/>
    <property type="project" value="GO_Central"/>
</dbReference>
<dbReference type="InterPro" id="IPR011417">
    <property type="entry name" value="ANTH_dom"/>
</dbReference>
<evidence type="ECO:0000256" key="5">
    <source>
        <dbReference type="ARBA" id="ARBA00023136"/>
    </source>
</evidence>
<dbReference type="Proteomes" id="UP000009022">
    <property type="component" value="Unassembled WGS sequence"/>
</dbReference>
<keyword evidence="4" id="KW-0597">Phosphoprotein</keyword>
<dbReference type="PANTHER" id="PTHR22951:SF5">
    <property type="entry name" value="PHOSPHATIDYLINOSITOL-BINDING CLATHRIN ASSEMBLY PROTEIN LAP"/>
    <property type="match status" value="1"/>
</dbReference>
<name>B3RYD3_TRIAD</name>
<evidence type="ECO:0000256" key="4">
    <source>
        <dbReference type="ARBA" id="ARBA00022553"/>
    </source>
</evidence>
<dbReference type="GO" id="GO:0032050">
    <property type="term" value="F:clathrin heavy chain binding"/>
    <property type="evidence" value="ECO:0000318"/>
    <property type="project" value="GO_Central"/>
</dbReference>
<dbReference type="InterPro" id="IPR014712">
    <property type="entry name" value="ANTH_dom_sf"/>
</dbReference>
<keyword evidence="3" id="KW-1003">Cell membrane</keyword>
<dbReference type="PROSITE" id="PS50942">
    <property type="entry name" value="ENTH"/>
    <property type="match status" value="1"/>
</dbReference>
<evidence type="ECO:0000256" key="1">
    <source>
        <dbReference type="ARBA" id="ARBA00004236"/>
    </source>
</evidence>
<dbReference type="KEGG" id="tad:TRIADDRAFT_25611"/>
<dbReference type="GO" id="GO:0098894">
    <property type="term" value="C:extrinsic component of presynaptic endocytic zone membrane"/>
    <property type="evidence" value="ECO:0000318"/>
    <property type="project" value="GO_Central"/>
</dbReference>
<dbReference type="GO" id="GO:0006900">
    <property type="term" value="P:vesicle budding from membrane"/>
    <property type="evidence" value="ECO:0000318"/>
    <property type="project" value="GO_Central"/>
</dbReference>
<organism evidence="7 8">
    <name type="scientific">Trichoplax adhaerens</name>
    <name type="common">Trichoplax reptans</name>
    <dbReference type="NCBI Taxonomy" id="10228"/>
    <lineage>
        <taxon>Eukaryota</taxon>
        <taxon>Metazoa</taxon>
        <taxon>Placozoa</taxon>
        <taxon>Uniplacotomia</taxon>
        <taxon>Trichoplacea</taxon>
        <taxon>Trichoplacidae</taxon>
        <taxon>Trichoplax</taxon>
    </lineage>
</organism>
<dbReference type="GO" id="GO:0005905">
    <property type="term" value="C:clathrin-coated pit"/>
    <property type="evidence" value="ECO:0000318"/>
    <property type="project" value="GO_Central"/>
</dbReference>
<feature type="domain" description="ENTH" evidence="6">
    <location>
        <begin position="11"/>
        <end position="155"/>
    </location>
</feature>
<dbReference type="GO" id="GO:0048268">
    <property type="term" value="P:clathrin coat assembly"/>
    <property type="evidence" value="ECO:0007669"/>
    <property type="project" value="InterPro"/>
</dbReference>
<dbReference type="Pfam" id="PF07651">
    <property type="entry name" value="ANTH"/>
    <property type="match status" value="1"/>
</dbReference>
<comment type="similarity">
    <text evidence="2">Belongs to the PICALM/SNAP91 family.</text>
</comment>
<dbReference type="HOGENOM" id="CLU_078341_0_0_1"/>
<dbReference type="FunFam" id="1.25.40.90:FF:000001">
    <property type="entry name" value="phosphatidylinositol-binding clathrin assembly protein-like isoform X1"/>
    <property type="match status" value="1"/>
</dbReference>